<sequence>MSSCRMRNRWMGSVAALVVTALVVGGCSEDKAAAPEPVAWTKVELPAEPVVLSGSGEQLLVGMRDRSAKVVPRLLLLDGERQQEIKVAAKSPYAFEAIWYSIAYDGRRLVALGGAAGGAHSNTRWTVWTGTTTTALTEHPQEFNTFGGQTAGALYSAVITPTGQALLGSWGSSTSGLDAAVWLPTDATGTKWTRQDSAGTALSSTPSLLVGPSFGTTSGKAIVQTGSQVRLAPNVVQQEAAVWQSTDLNQGWNRVALPEPGNRSQGVTAACAATRCTVSGYADGKLAIWQLDGAAKRLRNVPDITIGDKDKLPPPIDDNGQLIQIVADGNHVKVVSGQDGGPWTVRDSTGPAGTVKDARLIGRTLYLVAGPADGPAALWKTDLS</sequence>
<reference evidence="1 2" key="1">
    <citation type="submission" date="2019-03" db="EMBL/GenBank/DDBJ databases">
        <title>Genomic Encyclopedia of Type Strains, Phase III (KMG-III): the genomes of soil and plant-associated and newly described type strains.</title>
        <authorList>
            <person name="Whitman W."/>
        </authorList>
    </citation>
    <scope>NUCLEOTIDE SEQUENCE [LARGE SCALE GENOMIC DNA]</scope>
    <source>
        <strain evidence="1 2">VKM Ac-2527</strain>
    </source>
</reference>
<name>A0A4R6K5K8_9ACTN</name>
<dbReference type="SUPFAM" id="SSF50960">
    <property type="entry name" value="TolB, C-terminal domain"/>
    <property type="match status" value="1"/>
</dbReference>
<evidence type="ECO:0000313" key="1">
    <source>
        <dbReference type="EMBL" id="TDO44607.1"/>
    </source>
</evidence>
<dbReference type="AlphaFoldDB" id="A0A4R6K5K8"/>
<dbReference type="PROSITE" id="PS51257">
    <property type="entry name" value="PROKAR_LIPOPROTEIN"/>
    <property type="match status" value="1"/>
</dbReference>
<organism evidence="1 2">
    <name type="scientific">Kribbella caucasensis</name>
    <dbReference type="NCBI Taxonomy" id="2512215"/>
    <lineage>
        <taxon>Bacteria</taxon>
        <taxon>Bacillati</taxon>
        <taxon>Actinomycetota</taxon>
        <taxon>Actinomycetes</taxon>
        <taxon>Propionibacteriales</taxon>
        <taxon>Kribbellaceae</taxon>
        <taxon>Kribbella</taxon>
    </lineage>
</organism>
<proteinExistence type="predicted"/>
<dbReference type="EMBL" id="SNWQ01000015">
    <property type="protein sequence ID" value="TDO44607.1"/>
    <property type="molecule type" value="Genomic_DNA"/>
</dbReference>
<protein>
    <submittedName>
        <fullName evidence="1">Uncharacterized protein</fullName>
    </submittedName>
</protein>
<accession>A0A4R6K5K8</accession>
<dbReference type="Proteomes" id="UP000295388">
    <property type="component" value="Unassembled WGS sequence"/>
</dbReference>
<comment type="caution">
    <text evidence="1">The sequence shown here is derived from an EMBL/GenBank/DDBJ whole genome shotgun (WGS) entry which is preliminary data.</text>
</comment>
<gene>
    <name evidence="1" type="ORF">EV643_115107</name>
</gene>
<keyword evidence="2" id="KW-1185">Reference proteome</keyword>
<evidence type="ECO:0000313" key="2">
    <source>
        <dbReference type="Proteomes" id="UP000295388"/>
    </source>
</evidence>